<sequence length="148" mass="17393">MIPKKIKILRIEDYHTHYIGKFDSGKQFFGYEHFVSKPSINETEWQKNRHEYVVLYIFDKNGSLESFKYWYAGTTAELNCDTNKKLDELVKSLGKLRFCNIKVVPFQIEIDGITFGLIPKTDDDYERIELDPSSTIAFSEPWDGEYDT</sequence>
<dbReference type="AlphaFoldDB" id="A0A916Z953"/>
<comment type="caution">
    <text evidence="1">The sequence shown here is derived from an EMBL/GenBank/DDBJ whole genome shotgun (WGS) entry which is preliminary data.</text>
</comment>
<organism evidence="1 2">
    <name type="scientific">Emticicia aquatilis</name>
    <dbReference type="NCBI Taxonomy" id="1537369"/>
    <lineage>
        <taxon>Bacteria</taxon>
        <taxon>Pseudomonadati</taxon>
        <taxon>Bacteroidota</taxon>
        <taxon>Cytophagia</taxon>
        <taxon>Cytophagales</taxon>
        <taxon>Leadbetterellaceae</taxon>
        <taxon>Emticicia</taxon>
    </lineage>
</organism>
<reference evidence="1" key="1">
    <citation type="journal article" date="2014" name="Int. J. Syst. Evol. Microbiol.">
        <title>Complete genome sequence of Corynebacterium casei LMG S-19264T (=DSM 44701T), isolated from a smear-ripened cheese.</title>
        <authorList>
            <consortium name="US DOE Joint Genome Institute (JGI-PGF)"/>
            <person name="Walter F."/>
            <person name="Albersmeier A."/>
            <person name="Kalinowski J."/>
            <person name="Ruckert C."/>
        </authorList>
    </citation>
    <scope>NUCLEOTIDE SEQUENCE</scope>
    <source>
        <strain evidence="1">CGMCC 1.15958</strain>
    </source>
</reference>
<keyword evidence="2" id="KW-1185">Reference proteome</keyword>
<reference evidence="1" key="2">
    <citation type="submission" date="2020-09" db="EMBL/GenBank/DDBJ databases">
        <authorList>
            <person name="Sun Q."/>
            <person name="Zhou Y."/>
        </authorList>
    </citation>
    <scope>NUCLEOTIDE SEQUENCE</scope>
    <source>
        <strain evidence="1">CGMCC 1.15958</strain>
    </source>
</reference>
<name>A0A916Z953_9BACT</name>
<dbReference type="EMBL" id="BMKK01000019">
    <property type="protein sequence ID" value="GGD82365.1"/>
    <property type="molecule type" value="Genomic_DNA"/>
</dbReference>
<evidence type="ECO:0000313" key="2">
    <source>
        <dbReference type="Proteomes" id="UP000609064"/>
    </source>
</evidence>
<protein>
    <submittedName>
        <fullName evidence="1">Uncharacterized protein</fullName>
    </submittedName>
</protein>
<dbReference type="Proteomes" id="UP000609064">
    <property type="component" value="Unassembled WGS sequence"/>
</dbReference>
<gene>
    <name evidence="1" type="ORF">GCM10011514_53020</name>
</gene>
<accession>A0A916Z953</accession>
<proteinExistence type="predicted"/>
<evidence type="ECO:0000313" key="1">
    <source>
        <dbReference type="EMBL" id="GGD82365.1"/>
    </source>
</evidence>